<proteinExistence type="predicted"/>
<organism evidence="4 5">
    <name type="scientific">Corynebacterium bovis DSM 20582 = CIP 54.80</name>
    <dbReference type="NCBI Taxonomy" id="927655"/>
    <lineage>
        <taxon>Bacteria</taxon>
        <taxon>Bacillati</taxon>
        <taxon>Actinomycetota</taxon>
        <taxon>Actinomycetes</taxon>
        <taxon>Mycobacteriales</taxon>
        <taxon>Corynebacteriaceae</taxon>
        <taxon>Corynebacterium</taxon>
    </lineage>
</organism>
<evidence type="ECO:0000256" key="2">
    <source>
        <dbReference type="SAM" id="Phobius"/>
    </source>
</evidence>
<feature type="compositionally biased region" description="Acidic residues" evidence="1">
    <location>
        <begin position="371"/>
        <end position="384"/>
    </location>
</feature>
<comment type="caution">
    <text evidence="4">The sequence shown here is derived from an EMBL/GenBank/DDBJ whole genome shotgun (WGS) entry which is preliminary data.</text>
</comment>
<feature type="compositionally biased region" description="Gly residues" evidence="1">
    <location>
        <begin position="166"/>
        <end position="188"/>
    </location>
</feature>
<feature type="region of interest" description="Disordered" evidence="1">
    <location>
        <begin position="368"/>
        <end position="395"/>
    </location>
</feature>
<dbReference type="Proteomes" id="UP000612712">
    <property type="component" value="Unassembled WGS sequence"/>
</dbReference>
<protein>
    <submittedName>
        <fullName evidence="4">Uncharacterized protein</fullName>
    </submittedName>
</protein>
<keyword evidence="2" id="KW-0472">Membrane</keyword>
<dbReference type="RefSeq" id="WP_183273719.1">
    <property type="nucleotide sequence ID" value="NZ_CP047187.1"/>
</dbReference>
<gene>
    <name evidence="4" type="ORF">FHU32_001720</name>
</gene>
<sequence>MNHLPLHRPLRTSPRRHRVRCTLATVAAAGVLASTAPWAVAVPPGGPSPDTPGTSSSVSPRTVRPCESLSYTVRGFPAGEVLNIKIDDGIGYSDTSVQGTGVVAQQRIDSDGTVSGSLQLPCDIPPGAHWLRFLASQPVGNGGTGVKGFTLRGGGDFTVVADSGTTPGGGGTGGGAGGAGGTGTGGGAAPAPAPVPVPVAPNAAQPGAANRPAGARPAAAAPAARPPAAARPGAAPQVAAAGAPGAPGAPAGAGAAAATTAARGPAAGGAPAGAAAGAAGTAAAAGAATGIGGGLVDSYGNPVPVSYDQAATVQAQARPTLWGLPATGVLIGGAILLVGFTAIIVWTVSGAVRDRAFRAGALAAAGHPDAVDDPDAGDTGDTVDADGAVVPGAAR</sequence>
<feature type="compositionally biased region" description="Low complexity" evidence="1">
    <location>
        <begin position="51"/>
        <end position="60"/>
    </location>
</feature>
<accession>A0A8H9YAJ2</accession>
<keyword evidence="2" id="KW-0812">Transmembrane</keyword>
<keyword evidence="3" id="KW-0732">Signal</keyword>
<feature type="compositionally biased region" description="Low complexity" evidence="1">
    <location>
        <begin position="200"/>
        <end position="253"/>
    </location>
</feature>
<keyword evidence="2" id="KW-1133">Transmembrane helix</keyword>
<feature type="compositionally biased region" description="Low complexity" evidence="1">
    <location>
        <begin position="385"/>
        <end position="395"/>
    </location>
</feature>
<name>A0A8H9YAJ2_9CORY</name>
<feature type="region of interest" description="Disordered" evidence="1">
    <location>
        <begin position="42"/>
        <end position="63"/>
    </location>
</feature>
<reference evidence="4" key="1">
    <citation type="submission" date="2020-08" db="EMBL/GenBank/DDBJ databases">
        <title>Sequencing the genomes of 1000 actinobacteria strains.</title>
        <authorList>
            <person name="Klenk H.-P."/>
        </authorList>
    </citation>
    <scope>NUCLEOTIDE SEQUENCE</scope>
    <source>
        <strain evidence="4">DSM 20582</strain>
    </source>
</reference>
<evidence type="ECO:0000256" key="1">
    <source>
        <dbReference type="SAM" id="MobiDB-lite"/>
    </source>
</evidence>
<evidence type="ECO:0000313" key="5">
    <source>
        <dbReference type="Proteomes" id="UP000612712"/>
    </source>
</evidence>
<evidence type="ECO:0000313" key="4">
    <source>
        <dbReference type="EMBL" id="MBB3116481.1"/>
    </source>
</evidence>
<feature type="signal peptide" evidence="3">
    <location>
        <begin position="1"/>
        <end position="41"/>
    </location>
</feature>
<dbReference type="EMBL" id="JACHWT010000007">
    <property type="protein sequence ID" value="MBB3116481.1"/>
    <property type="molecule type" value="Genomic_DNA"/>
</dbReference>
<evidence type="ECO:0000256" key="3">
    <source>
        <dbReference type="SAM" id="SignalP"/>
    </source>
</evidence>
<feature type="region of interest" description="Disordered" evidence="1">
    <location>
        <begin position="160"/>
        <end position="253"/>
    </location>
</feature>
<feature type="chain" id="PRO_5034679340" evidence="3">
    <location>
        <begin position="42"/>
        <end position="395"/>
    </location>
</feature>
<feature type="transmembrane region" description="Helical" evidence="2">
    <location>
        <begin position="322"/>
        <end position="348"/>
    </location>
</feature>
<dbReference type="AlphaFoldDB" id="A0A8H9YAJ2"/>